<dbReference type="PROSITE" id="PS51864">
    <property type="entry name" value="ASTACIN"/>
    <property type="match status" value="1"/>
</dbReference>
<dbReference type="OrthoDB" id="431034at2759"/>
<feature type="compositionally biased region" description="Basic and acidic residues" evidence="3">
    <location>
        <begin position="331"/>
        <end position="347"/>
    </location>
</feature>
<evidence type="ECO:0000256" key="1">
    <source>
        <dbReference type="PROSITE-ProRule" id="PRU01211"/>
    </source>
</evidence>
<dbReference type="InterPro" id="IPR006026">
    <property type="entry name" value="Peptidase_Metallo"/>
</dbReference>
<feature type="compositionally biased region" description="Pro residues" evidence="3">
    <location>
        <begin position="261"/>
        <end position="276"/>
    </location>
</feature>
<dbReference type="AlphaFoldDB" id="A0A8K1CLC8"/>
<organism evidence="5 6">
    <name type="scientific">Pythium oligandrum</name>
    <name type="common">Mycoparasitic fungus</name>
    <dbReference type="NCBI Taxonomy" id="41045"/>
    <lineage>
        <taxon>Eukaryota</taxon>
        <taxon>Sar</taxon>
        <taxon>Stramenopiles</taxon>
        <taxon>Oomycota</taxon>
        <taxon>Peronosporomycetes</taxon>
        <taxon>Pythiales</taxon>
        <taxon>Pythiaceae</taxon>
        <taxon>Pythium</taxon>
    </lineage>
</organism>
<dbReference type="EMBL" id="SPLM01000039">
    <property type="protein sequence ID" value="TMW64463.1"/>
    <property type="molecule type" value="Genomic_DNA"/>
</dbReference>
<dbReference type="Pfam" id="PF01400">
    <property type="entry name" value="Astacin"/>
    <property type="match status" value="1"/>
</dbReference>
<feature type="domain" description="Peptidase M12A" evidence="4">
    <location>
        <begin position="28"/>
        <end position="244"/>
    </location>
</feature>
<keyword evidence="1 2" id="KW-0862">Zinc</keyword>
<feature type="binding site" evidence="1">
    <location>
        <position position="137"/>
    </location>
    <ligand>
        <name>Zn(2+)</name>
        <dbReference type="ChEBI" id="CHEBI:29105"/>
        <note>catalytic</note>
    </ligand>
</feature>
<dbReference type="SUPFAM" id="SSF55486">
    <property type="entry name" value="Metalloproteases ('zincins'), catalytic domain"/>
    <property type="match status" value="1"/>
</dbReference>
<dbReference type="EC" id="3.4.24.-" evidence="2"/>
<keyword evidence="1 2" id="KW-0479">Metal-binding</keyword>
<dbReference type="GO" id="GO:0008270">
    <property type="term" value="F:zinc ion binding"/>
    <property type="evidence" value="ECO:0007669"/>
    <property type="project" value="UniProtKB-UniRule"/>
</dbReference>
<dbReference type="InterPro" id="IPR024079">
    <property type="entry name" value="MetalloPept_cat_dom_sf"/>
</dbReference>
<keyword evidence="1 2" id="KW-0482">Metalloprotease</keyword>
<keyword evidence="1 2" id="KW-0645">Protease</keyword>
<proteinExistence type="predicted"/>
<feature type="compositionally biased region" description="Low complexity" evidence="3">
    <location>
        <begin position="248"/>
        <end position="260"/>
    </location>
</feature>
<dbReference type="PANTHER" id="PTHR10127">
    <property type="entry name" value="DISCOIDIN, CUB, EGF, LAMININ , AND ZINC METALLOPROTEASE DOMAIN CONTAINING"/>
    <property type="match status" value="1"/>
</dbReference>
<evidence type="ECO:0000259" key="4">
    <source>
        <dbReference type="PROSITE" id="PS51864"/>
    </source>
</evidence>
<feature type="region of interest" description="Disordered" evidence="3">
    <location>
        <begin position="331"/>
        <end position="360"/>
    </location>
</feature>
<feature type="binding site" evidence="1">
    <location>
        <position position="131"/>
    </location>
    <ligand>
        <name>Zn(2+)</name>
        <dbReference type="ChEBI" id="CHEBI:29105"/>
        <note>catalytic</note>
    </ligand>
</feature>
<dbReference type="GO" id="GO:0004222">
    <property type="term" value="F:metalloendopeptidase activity"/>
    <property type="evidence" value="ECO:0007669"/>
    <property type="project" value="UniProtKB-UniRule"/>
</dbReference>
<feature type="binding site" evidence="1">
    <location>
        <position position="127"/>
    </location>
    <ligand>
        <name>Zn(2+)</name>
        <dbReference type="ChEBI" id="CHEBI:29105"/>
        <note>catalytic</note>
    </ligand>
</feature>
<feature type="region of interest" description="Disordered" evidence="3">
    <location>
        <begin position="247"/>
        <end position="317"/>
    </location>
</feature>
<evidence type="ECO:0000256" key="2">
    <source>
        <dbReference type="RuleBase" id="RU361183"/>
    </source>
</evidence>
<feature type="compositionally biased region" description="Pro residues" evidence="3">
    <location>
        <begin position="285"/>
        <end position="296"/>
    </location>
</feature>
<comment type="caution">
    <text evidence="1">Lacks conserved residue(s) required for the propagation of feature annotation.</text>
</comment>
<evidence type="ECO:0000313" key="6">
    <source>
        <dbReference type="Proteomes" id="UP000794436"/>
    </source>
</evidence>
<accession>A0A8K1CLC8</accession>
<comment type="cofactor">
    <cofactor evidence="1 2">
        <name>Zn(2+)</name>
        <dbReference type="ChEBI" id="CHEBI:29105"/>
    </cofactor>
    <text evidence="1 2">Binds 1 zinc ion per subunit.</text>
</comment>
<dbReference type="Gene3D" id="3.40.390.10">
    <property type="entry name" value="Collagenase (Catalytic Domain)"/>
    <property type="match status" value="1"/>
</dbReference>
<dbReference type="PANTHER" id="PTHR10127:SF850">
    <property type="entry name" value="METALLOENDOPEPTIDASE"/>
    <property type="match status" value="1"/>
</dbReference>
<name>A0A8K1CLC8_PYTOL</name>
<dbReference type="GO" id="GO:0006508">
    <property type="term" value="P:proteolysis"/>
    <property type="evidence" value="ECO:0007669"/>
    <property type="project" value="UniProtKB-KW"/>
</dbReference>
<feature type="active site" evidence="1">
    <location>
        <position position="128"/>
    </location>
</feature>
<protein>
    <recommendedName>
        <fullName evidence="2">Metalloendopeptidase</fullName>
        <ecNumber evidence="2">3.4.24.-</ecNumber>
    </recommendedName>
</protein>
<comment type="caution">
    <text evidence="5">The sequence shown here is derived from an EMBL/GenBank/DDBJ whole genome shotgun (WGS) entry which is preliminary data.</text>
</comment>
<keyword evidence="6" id="KW-1185">Reference proteome</keyword>
<dbReference type="PRINTS" id="PR00480">
    <property type="entry name" value="ASTACIN"/>
</dbReference>
<dbReference type="InterPro" id="IPR001506">
    <property type="entry name" value="Peptidase_M12A"/>
</dbReference>
<gene>
    <name evidence="5" type="ORF">Poli38472_011343</name>
</gene>
<reference evidence="5" key="1">
    <citation type="submission" date="2019-03" db="EMBL/GenBank/DDBJ databases">
        <title>Long read genome sequence of the mycoparasitic Pythium oligandrum ATCC 38472 isolated from sugarbeet rhizosphere.</title>
        <authorList>
            <person name="Gaulin E."/>
        </authorList>
    </citation>
    <scope>NUCLEOTIDE SEQUENCE</scope>
    <source>
        <strain evidence="5">ATCC 38472_TT</strain>
    </source>
</reference>
<evidence type="ECO:0000256" key="3">
    <source>
        <dbReference type="SAM" id="MobiDB-lite"/>
    </source>
</evidence>
<dbReference type="Proteomes" id="UP000794436">
    <property type="component" value="Unassembled WGS sequence"/>
</dbReference>
<keyword evidence="1 2" id="KW-0378">Hydrolase</keyword>
<dbReference type="SMART" id="SM00235">
    <property type="entry name" value="ZnMc"/>
    <property type="match status" value="1"/>
</dbReference>
<evidence type="ECO:0000313" key="5">
    <source>
        <dbReference type="EMBL" id="TMW64463.1"/>
    </source>
</evidence>
<sequence length="394" mass="43879">MGLADAPREKNSRIECYDAANDRRKLGVAVELEEDKWPNGIVWYRISSDFDDNQRRILHQAISMYEATDVNVTFKECEPPTLCNNKYVDMKKEEDACYSYVGYVDDGEPQIFNLGDSCFDGVGTAVHEVGHALGLYHEHTHPQREVIVLTDMDLPVSSSNYAKETDALLKPYDKASIMHYGRTAALCLPKDEYALVSFCDVEITTNCTMPLQKHCNDMRDHEIGQRDRLSEGDIASLKALYGVKHTNPVTLTPLPTTSPTQAPPTDSPSTQPPSPTQSPTSTPVTPTPPSYLPSPAPSDGRPSSVKPKPSGNLSPWLRPWEKITKDLKRFGDLPWEKGTGRWWERPNKTPSASKNDAHEETGVVPGLGWIQEEIIKVLKPFLSGSTRSKQLRGS</sequence>